<dbReference type="InterPro" id="IPR052513">
    <property type="entry name" value="Thioester_dehydratase-like"/>
</dbReference>
<feature type="domain" description="ChsH2 C-terminal OB-fold" evidence="1">
    <location>
        <begin position="57"/>
        <end position="118"/>
    </location>
</feature>
<evidence type="ECO:0000313" key="3">
    <source>
        <dbReference type="EMBL" id="NKY33289.1"/>
    </source>
</evidence>
<dbReference type="Gene3D" id="6.10.30.10">
    <property type="match status" value="1"/>
</dbReference>
<gene>
    <name evidence="3" type="ORF">HGA13_09430</name>
</gene>
<dbReference type="PANTHER" id="PTHR34075">
    <property type="entry name" value="BLR3430 PROTEIN"/>
    <property type="match status" value="1"/>
</dbReference>
<feature type="domain" description="ChsH2 rubredoxin-like zinc ribbon" evidence="2">
    <location>
        <begin position="20"/>
        <end position="54"/>
    </location>
</feature>
<reference evidence="3 4" key="1">
    <citation type="submission" date="2020-04" db="EMBL/GenBank/DDBJ databases">
        <title>MicrobeNet Type strains.</title>
        <authorList>
            <person name="Nicholson A.C."/>
        </authorList>
    </citation>
    <scope>NUCLEOTIDE SEQUENCE [LARGE SCALE GENOMIC DNA]</scope>
    <source>
        <strain evidence="3 4">DSM 45078</strain>
    </source>
</reference>
<evidence type="ECO:0000313" key="4">
    <source>
        <dbReference type="Proteomes" id="UP000565715"/>
    </source>
</evidence>
<dbReference type="Pfam" id="PF12172">
    <property type="entry name" value="zf-ChsH2"/>
    <property type="match status" value="1"/>
</dbReference>
<dbReference type="Pfam" id="PF01796">
    <property type="entry name" value="OB_ChsH2_C"/>
    <property type="match status" value="1"/>
</dbReference>
<comment type="caution">
    <text evidence="3">The sequence shown here is derived from an EMBL/GenBank/DDBJ whole genome shotgun (WGS) entry which is preliminary data.</text>
</comment>
<dbReference type="RefSeq" id="WP_068040133.1">
    <property type="nucleotide sequence ID" value="NZ_JAAXOO010000002.1"/>
</dbReference>
<protein>
    <recommendedName>
        <fullName evidence="5">OB-fold protein</fullName>
    </recommendedName>
</protein>
<evidence type="ECO:0000259" key="1">
    <source>
        <dbReference type="Pfam" id="PF01796"/>
    </source>
</evidence>
<dbReference type="PANTHER" id="PTHR34075:SF5">
    <property type="entry name" value="BLR3430 PROTEIN"/>
    <property type="match status" value="1"/>
</dbReference>
<dbReference type="AlphaFoldDB" id="A0A846XDQ2"/>
<accession>A0A846XDQ2</accession>
<name>A0A846XDQ2_9NOCA</name>
<dbReference type="InterPro" id="IPR002878">
    <property type="entry name" value="ChsH2_C"/>
</dbReference>
<proteinExistence type="predicted"/>
<sequence length="134" mass="14749">MSEALRPRPPVNRDNAFFFDELNAGRISVQCCDSCAELRHPPVPMCPACHSLAWSARTMSGAGELISFVVMHHPVRPPFQDGYIVALVELAEGPRLVMNLEEIEEDHIEIGMKIHVAVRAVDAELVLPVAVPAQ</sequence>
<evidence type="ECO:0008006" key="5">
    <source>
        <dbReference type="Google" id="ProtNLM"/>
    </source>
</evidence>
<keyword evidence="4" id="KW-1185">Reference proteome</keyword>
<dbReference type="Proteomes" id="UP000565715">
    <property type="component" value="Unassembled WGS sequence"/>
</dbReference>
<organism evidence="3 4">
    <name type="scientific">Nocardia speluncae</name>
    <dbReference type="NCBI Taxonomy" id="419477"/>
    <lineage>
        <taxon>Bacteria</taxon>
        <taxon>Bacillati</taxon>
        <taxon>Actinomycetota</taxon>
        <taxon>Actinomycetes</taxon>
        <taxon>Mycobacteriales</taxon>
        <taxon>Nocardiaceae</taxon>
        <taxon>Nocardia</taxon>
    </lineage>
</organism>
<evidence type="ECO:0000259" key="2">
    <source>
        <dbReference type="Pfam" id="PF12172"/>
    </source>
</evidence>
<dbReference type="EMBL" id="JAAXOO010000002">
    <property type="protein sequence ID" value="NKY33289.1"/>
    <property type="molecule type" value="Genomic_DNA"/>
</dbReference>
<dbReference type="SUPFAM" id="SSF50249">
    <property type="entry name" value="Nucleic acid-binding proteins"/>
    <property type="match status" value="1"/>
</dbReference>
<dbReference type="InterPro" id="IPR022002">
    <property type="entry name" value="ChsH2_Znr"/>
</dbReference>
<dbReference type="InterPro" id="IPR012340">
    <property type="entry name" value="NA-bd_OB-fold"/>
</dbReference>